<dbReference type="Proteomes" id="UP000650833">
    <property type="component" value="Unassembled WGS sequence"/>
</dbReference>
<proteinExistence type="predicted"/>
<evidence type="ECO:0000313" key="2">
    <source>
        <dbReference type="Proteomes" id="UP000650833"/>
    </source>
</evidence>
<dbReference type="PANTHER" id="PTHR23022">
    <property type="entry name" value="TRANSPOSABLE ELEMENT-RELATED"/>
    <property type="match status" value="1"/>
</dbReference>
<comment type="caution">
    <text evidence="1">The sequence shown here is derived from an EMBL/GenBank/DDBJ whole genome shotgun (WGS) entry which is preliminary data.</text>
</comment>
<name>A0A8H7QKL7_9FUNG</name>
<gene>
    <name evidence="1" type="ORF">INT46_001175</name>
</gene>
<accession>A0A8H7QKL7</accession>
<organism evidence="1 2">
    <name type="scientific">Mucor plumbeus</name>
    <dbReference type="NCBI Taxonomy" id="97098"/>
    <lineage>
        <taxon>Eukaryota</taxon>
        <taxon>Fungi</taxon>
        <taxon>Fungi incertae sedis</taxon>
        <taxon>Mucoromycota</taxon>
        <taxon>Mucoromycotina</taxon>
        <taxon>Mucoromycetes</taxon>
        <taxon>Mucorales</taxon>
        <taxon>Mucorineae</taxon>
        <taxon>Mucoraceae</taxon>
        <taxon>Mucor</taxon>
    </lineage>
</organism>
<dbReference type="AlphaFoldDB" id="A0A8H7QKL7"/>
<evidence type="ECO:0000313" key="1">
    <source>
        <dbReference type="EMBL" id="KAG2194014.1"/>
    </source>
</evidence>
<keyword evidence="2" id="KW-1185">Reference proteome</keyword>
<dbReference type="InterPro" id="IPR036397">
    <property type="entry name" value="RNaseH_sf"/>
</dbReference>
<sequence length="191" mass="22153">MYSRKNYSYVEHQSTFGCPISTAKGQYAAGSSNKNDVYFLNTDVAAYRTIEELKNRDSPLRLTWAKKHQHFTVDQWRQWVFSDETRVNSWGPDGNLYYWSNGGDILQPYQTEPRVEGDGGSTSLLDSLEYYDMNRNVIRFQQENATPHTSGITQDWFSANGFIFESIRDWTAQNPDLSPIEHVWYQVPVKA</sequence>
<reference evidence="1" key="1">
    <citation type="submission" date="2020-12" db="EMBL/GenBank/DDBJ databases">
        <title>Metabolic potential, ecology and presence of endohyphal bacteria is reflected in genomic diversity of Mucoromycotina.</title>
        <authorList>
            <person name="Muszewska A."/>
            <person name="Okrasinska A."/>
            <person name="Steczkiewicz K."/>
            <person name="Drgas O."/>
            <person name="Orlowska M."/>
            <person name="Perlinska-Lenart U."/>
            <person name="Aleksandrzak-Piekarczyk T."/>
            <person name="Szatraj K."/>
            <person name="Zielenkiewicz U."/>
            <person name="Pilsyk S."/>
            <person name="Malc E."/>
            <person name="Mieczkowski P."/>
            <person name="Kruszewska J.S."/>
            <person name="Biernat P."/>
            <person name="Pawlowska J."/>
        </authorList>
    </citation>
    <scope>NUCLEOTIDE SEQUENCE</scope>
    <source>
        <strain evidence="1">CBS 226.32</strain>
    </source>
</reference>
<dbReference type="PANTHER" id="PTHR23022:SF134">
    <property type="entry name" value="TRANSPOSABLE ELEMENT TC1 TRANSPOSASE"/>
    <property type="match status" value="1"/>
</dbReference>
<dbReference type="GO" id="GO:0003676">
    <property type="term" value="F:nucleic acid binding"/>
    <property type="evidence" value="ECO:0007669"/>
    <property type="project" value="InterPro"/>
</dbReference>
<dbReference type="EMBL" id="JAEPRC010000614">
    <property type="protein sequence ID" value="KAG2194014.1"/>
    <property type="molecule type" value="Genomic_DNA"/>
</dbReference>
<protein>
    <submittedName>
        <fullName evidence="1">Uncharacterized protein</fullName>
    </submittedName>
</protein>
<dbReference type="Gene3D" id="3.30.420.10">
    <property type="entry name" value="Ribonuclease H-like superfamily/Ribonuclease H"/>
    <property type="match status" value="1"/>
</dbReference>
<dbReference type="InterPro" id="IPR052338">
    <property type="entry name" value="Transposase_5"/>
</dbReference>